<sequence length="88" mass="9702">MDIQYIFIVHGKGIDMAEKNQLFQQALELIIEGIALNTTGENRAQVGVYLMGLVIADNQGKLDAEKVEAIQSIIEMAAETDSPMFKMS</sequence>
<name>A0A7W2FMK6_9VIBR</name>
<dbReference type="EMBL" id="JACFYF010000001">
    <property type="protein sequence ID" value="MBA5760860.1"/>
    <property type="molecule type" value="Genomic_DNA"/>
</dbReference>
<dbReference type="RefSeq" id="WP_182105565.1">
    <property type="nucleotide sequence ID" value="NZ_JACFYF010000001.1"/>
</dbReference>
<evidence type="ECO:0000313" key="2">
    <source>
        <dbReference type="Proteomes" id="UP000571701"/>
    </source>
</evidence>
<proteinExistence type="predicted"/>
<organism evidence="1 2">
    <name type="scientific">Vibrio marinisediminis</name>
    <dbReference type="NCBI Taxonomy" id="2758441"/>
    <lineage>
        <taxon>Bacteria</taxon>
        <taxon>Pseudomonadati</taxon>
        <taxon>Pseudomonadota</taxon>
        <taxon>Gammaproteobacteria</taxon>
        <taxon>Vibrionales</taxon>
        <taxon>Vibrionaceae</taxon>
        <taxon>Vibrio</taxon>
    </lineage>
</organism>
<gene>
    <name evidence="1" type="ORF">H2O73_00785</name>
</gene>
<protein>
    <submittedName>
        <fullName evidence="1">Uncharacterized protein</fullName>
    </submittedName>
</protein>
<reference evidence="1 2" key="1">
    <citation type="submission" date="2020-07" db="EMBL/GenBank/DDBJ databases">
        <title>Vibrio marinisediminis sp. nov., isolated from marine sediment.</title>
        <authorList>
            <person name="Ji X."/>
        </authorList>
    </citation>
    <scope>NUCLEOTIDE SEQUENCE [LARGE SCALE GENOMIC DNA]</scope>
    <source>
        <strain evidence="1 2">404</strain>
    </source>
</reference>
<dbReference type="Proteomes" id="UP000571701">
    <property type="component" value="Unassembled WGS sequence"/>
</dbReference>
<accession>A0A7W2FMK6</accession>
<dbReference type="AlphaFoldDB" id="A0A7W2FMK6"/>
<keyword evidence="2" id="KW-1185">Reference proteome</keyword>
<comment type="caution">
    <text evidence="1">The sequence shown here is derived from an EMBL/GenBank/DDBJ whole genome shotgun (WGS) entry which is preliminary data.</text>
</comment>
<evidence type="ECO:0000313" key="1">
    <source>
        <dbReference type="EMBL" id="MBA5760860.1"/>
    </source>
</evidence>